<dbReference type="Proteomes" id="UP000434582">
    <property type="component" value="Unassembled WGS sequence"/>
</dbReference>
<dbReference type="AlphaFoldDB" id="A0A7X2D510"/>
<evidence type="ECO:0000313" key="2">
    <source>
        <dbReference type="EMBL" id="MQX36715.1"/>
    </source>
</evidence>
<sequence length="265" mass="28991">MARDRPSCCAGQSGARPDFHISGTRRRPLDMTGPKAGARTIRAAVRQGPRLMAGLLVLLPLAGSPAVAAAGDGLFGSEEIANGDLTPFVRWTEVLERIETERAIASGGAGAACRTRDYDACAADRWRAMLDPLRDLDRDAQLAAVNAALNRGPYVQDSANYGVSDYWATPGQFLARHGDCEDYAIAKYMALRDLGWSPALLRIVVLQDLNLDVPHAVLAVRLGGKSYILDNQILAPVTDDRIAHYQPLYSVNERRWWRHRTPGFP</sequence>
<feature type="region of interest" description="Disordered" evidence="1">
    <location>
        <begin position="1"/>
        <end position="35"/>
    </location>
</feature>
<dbReference type="Pfam" id="PF06035">
    <property type="entry name" value="Peptidase_C93"/>
    <property type="match status" value="1"/>
</dbReference>
<dbReference type="PANTHER" id="PTHR39327">
    <property type="match status" value="1"/>
</dbReference>
<dbReference type="EMBL" id="WIVE01000024">
    <property type="protein sequence ID" value="MQX36715.1"/>
    <property type="molecule type" value="Genomic_DNA"/>
</dbReference>
<accession>A0A7X2D510</accession>
<keyword evidence="3" id="KW-1185">Reference proteome</keyword>
<proteinExistence type="predicted"/>
<dbReference type="Gene3D" id="3.10.620.30">
    <property type="match status" value="1"/>
</dbReference>
<dbReference type="InterPro" id="IPR010319">
    <property type="entry name" value="Transglutaminase-like_Cys_pept"/>
</dbReference>
<dbReference type="PANTHER" id="PTHR39327:SF1">
    <property type="entry name" value="BLR5470 PROTEIN"/>
    <property type="match status" value="1"/>
</dbReference>
<gene>
    <name evidence="2" type="ORF">GHC57_09320</name>
</gene>
<organism evidence="2 3">
    <name type="scientific">Roseospira navarrensis</name>
    <dbReference type="NCBI Taxonomy" id="140058"/>
    <lineage>
        <taxon>Bacteria</taxon>
        <taxon>Pseudomonadati</taxon>
        <taxon>Pseudomonadota</taxon>
        <taxon>Alphaproteobacteria</taxon>
        <taxon>Rhodospirillales</taxon>
        <taxon>Rhodospirillaceae</taxon>
        <taxon>Roseospira</taxon>
    </lineage>
</organism>
<evidence type="ECO:0000256" key="1">
    <source>
        <dbReference type="SAM" id="MobiDB-lite"/>
    </source>
</evidence>
<protein>
    <recommendedName>
        <fullName evidence="4">Transglutaminase</fullName>
    </recommendedName>
</protein>
<dbReference type="OrthoDB" id="5401788at2"/>
<comment type="caution">
    <text evidence="2">The sequence shown here is derived from an EMBL/GenBank/DDBJ whole genome shotgun (WGS) entry which is preliminary data.</text>
</comment>
<reference evidence="2 3" key="1">
    <citation type="submission" date="2019-10" db="EMBL/GenBank/DDBJ databases">
        <title>Draft whole-genome sequence of the purple nonsulfur photosynthetic bacterium Roseospira navarrensis DSM 15114.</title>
        <authorList>
            <person name="Kyndt J.A."/>
            <person name="Meyer T.E."/>
        </authorList>
    </citation>
    <scope>NUCLEOTIDE SEQUENCE [LARGE SCALE GENOMIC DNA]</scope>
    <source>
        <strain evidence="2 3">DSM 15114</strain>
    </source>
</reference>
<evidence type="ECO:0000313" key="3">
    <source>
        <dbReference type="Proteomes" id="UP000434582"/>
    </source>
</evidence>
<evidence type="ECO:0008006" key="4">
    <source>
        <dbReference type="Google" id="ProtNLM"/>
    </source>
</evidence>
<name>A0A7X2D510_9PROT</name>